<name>A0AC35G1C2_9BILA</name>
<reference evidence="2" key="1">
    <citation type="submission" date="2022-11" db="UniProtKB">
        <authorList>
            <consortium name="WormBaseParasite"/>
        </authorList>
    </citation>
    <scope>IDENTIFICATION</scope>
</reference>
<organism evidence="1 2">
    <name type="scientific">Panagrolaimus sp. PS1159</name>
    <dbReference type="NCBI Taxonomy" id="55785"/>
    <lineage>
        <taxon>Eukaryota</taxon>
        <taxon>Metazoa</taxon>
        <taxon>Ecdysozoa</taxon>
        <taxon>Nematoda</taxon>
        <taxon>Chromadorea</taxon>
        <taxon>Rhabditida</taxon>
        <taxon>Tylenchina</taxon>
        <taxon>Panagrolaimomorpha</taxon>
        <taxon>Panagrolaimoidea</taxon>
        <taxon>Panagrolaimidae</taxon>
        <taxon>Panagrolaimus</taxon>
    </lineage>
</organism>
<dbReference type="WBParaSite" id="PS1159_v2.g22859.t1">
    <property type="protein sequence ID" value="PS1159_v2.g22859.t1"/>
    <property type="gene ID" value="PS1159_v2.g22859"/>
</dbReference>
<evidence type="ECO:0000313" key="1">
    <source>
        <dbReference type="Proteomes" id="UP000887580"/>
    </source>
</evidence>
<sequence>MNKFLILICFFVLLNIKNVDLFNPLPECPFFHPIEDQEKWNTFDRSTCNITNFVPSDNKTVEYKRHVYGLDNYSFSIYISDLIGPRRNLSFMAHEKCKNINYEITQTASIVIIYHNEGFSVLVRMINSILDRTPLKNLQEIILYDDFSEDQHTIENYIKEYSKIEKWNEKVLIKYKRSEKREGLIKAKVLAARLAEGDIIIFLDSHCEVTEKWIEPLIATIEESPTRVVLPIVDLIDPMKFTYTQAMVAKSTFNWALFFKWEYFDWSYFDKEENNVKPFETPSMSGGLLAISRKYFKEIGEYDFGMEIWGAENTEMAVRVWTCGGSVLVAPCSRVGHVFRYRRPYKGKKEIRDTNLYNSVRTVRVWFDEYAEQFYRTRPDGRSLDVGDLSERKELREKLKCKPFQWYLDNIYPKLKESIQVKHNEL</sequence>
<protein>
    <submittedName>
        <fullName evidence="2">Glycosyltransferase 2-like domain-containing protein</fullName>
    </submittedName>
</protein>
<dbReference type="Proteomes" id="UP000887580">
    <property type="component" value="Unplaced"/>
</dbReference>
<evidence type="ECO:0000313" key="2">
    <source>
        <dbReference type="WBParaSite" id="PS1159_v2.g22859.t1"/>
    </source>
</evidence>
<accession>A0AC35G1C2</accession>
<proteinExistence type="predicted"/>